<dbReference type="RefSeq" id="WP_108691237.1">
    <property type="nucleotide sequence ID" value="NZ_QCYH01000002.1"/>
</dbReference>
<name>A0A2T7GA17_9RHOB</name>
<feature type="transmembrane region" description="Helical" evidence="5">
    <location>
        <begin position="67"/>
        <end position="95"/>
    </location>
</feature>
<proteinExistence type="predicted"/>
<organism evidence="6 7">
    <name type="scientific">Pelagivirga sediminicola</name>
    <dbReference type="NCBI Taxonomy" id="2170575"/>
    <lineage>
        <taxon>Bacteria</taxon>
        <taxon>Pseudomonadati</taxon>
        <taxon>Pseudomonadota</taxon>
        <taxon>Alphaproteobacteria</taxon>
        <taxon>Rhodobacterales</taxon>
        <taxon>Paracoccaceae</taxon>
        <taxon>Pelagivirga</taxon>
    </lineage>
</organism>
<comment type="caution">
    <text evidence="6">The sequence shown here is derived from an EMBL/GenBank/DDBJ whole genome shotgun (WGS) entry which is preliminary data.</text>
</comment>
<dbReference type="AlphaFoldDB" id="A0A2T7GA17"/>
<evidence type="ECO:0000256" key="1">
    <source>
        <dbReference type="ARBA" id="ARBA00004141"/>
    </source>
</evidence>
<evidence type="ECO:0000313" key="7">
    <source>
        <dbReference type="Proteomes" id="UP000244446"/>
    </source>
</evidence>
<evidence type="ECO:0000313" key="6">
    <source>
        <dbReference type="EMBL" id="PVA11265.1"/>
    </source>
</evidence>
<feature type="transmembrane region" description="Helical" evidence="5">
    <location>
        <begin position="21"/>
        <end position="47"/>
    </location>
</feature>
<dbReference type="OrthoDB" id="5421146at2"/>
<evidence type="ECO:0008006" key="8">
    <source>
        <dbReference type="Google" id="ProtNLM"/>
    </source>
</evidence>
<evidence type="ECO:0000256" key="3">
    <source>
        <dbReference type="ARBA" id="ARBA00022989"/>
    </source>
</evidence>
<sequence>MIFSAFAKAMAQMGDPRFRRVLFLGIALTVALLFAAYAAVLMLISWLTGDVVVLPLVGEVRWLDDLLGWSSLIAMMVMSVFLMVPVASAITSLFLDDVAEAVEARYYPDLPPVPRLPWMDVLRDTAAFLGVLIGANLVALMLYGLLPFAALGIFGALNGFLLGREYFQMAAMRRLGRVGARELRKRHWARIWVAGTLMAMPLSVPILNLIIPILGAATFTHLVHALRSGRARIA</sequence>
<reference evidence="6 7" key="1">
    <citation type="submission" date="2018-04" db="EMBL/GenBank/DDBJ databases">
        <title>Pelagivirga bohaiensis gen. nov., sp. nov., a bacterium isolated from the Bohai Sea.</title>
        <authorList>
            <person name="Ji X."/>
        </authorList>
    </citation>
    <scope>NUCLEOTIDE SEQUENCE [LARGE SCALE GENOMIC DNA]</scope>
    <source>
        <strain evidence="6 7">BH-SD19</strain>
    </source>
</reference>
<evidence type="ECO:0000256" key="5">
    <source>
        <dbReference type="SAM" id="Phobius"/>
    </source>
</evidence>
<feature type="transmembrane region" description="Helical" evidence="5">
    <location>
        <begin position="125"/>
        <end position="143"/>
    </location>
</feature>
<gene>
    <name evidence="6" type="ORF">DC366_05835</name>
</gene>
<keyword evidence="4 5" id="KW-0472">Membrane</keyword>
<evidence type="ECO:0000256" key="2">
    <source>
        <dbReference type="ARBA" id="ARBA00022692"/>
    </source>
</evidence>
<accession>A0A2T7GA17</accession>
<keyword evidence="2 5" id="KW-0812">Transmembrane</keyword>
<dbReference type="Pfam" id="PF07264">
    <property type="entry name" value="EI24"/>
    <property type="match status" value="1"/>
</dbReference>
<evidence type="ECO:0000256" key="4">
    <source>
        <dbReference type="ARBA" id="ARBA00023136"/>
    </source>
</evidence>
<keyword evidence="3 5" id="KW-1133">Transmembrane helix</keyword>
<dbReference type="InterPro" id="IPR059112">
    <property type="entry name" value="CysZ/EI24"/>
</dbReference>
<comment type="subcellular location">
    <subcellularLocation>
        <location evidence="1">Membrane</location>
        <topology evidence="1">Multi-pass membrane protein</topology>
    </subcellularLocation>
</comment>
<dbReference type="EMBL" id="QCYH01000002">
    <property type="protein sequence ID" value="PVA11265.1"/>
    <property type="molecule type" value="Genomic_DNA"/>
</dbReference>
<dbReference type="Proteomes" id="UP000244446">
    <property type="component" value="Unassembled WGS sequence"/>
</dbReference>
<protein>
    <recommendedName>
        <fullName evidence="8">CysZ-like protein</fullName>
    </recommendedName>
</protein>
<keyword evidence="7" id="KW-1185">Reference proteome</keyword>